<evidence type="ECO:0000256" key="3">
    <source>
        <dbReference type="SAM" id="MobiDB-lite"/>
    </source>
</evidence>
<dbReference type="Pfam" id="PF22799">
    <property type="entry name" value="PIR1-like_C"/>
    <property type="match status" value="1"/>
</dbReference>
<dbReference type="InterPro" id="IPR051153">
    <property type="entry name" value="Yeast_CWMannoprotein_PIR"/>
</dbReference>
<keyword evidence="1 4" id="KW-0732">Signal</keyword>
<evidence type="ECO:0000259" key="5">
    <source>
        <dbReference type="Pfam" id="PF22799"/>
    </source>
</evidence>
<dbReference type="PROSITE" id="PS00929">
    <property type="entry name" value="PIR_REPEAT_1"/>
    <property type="match status" value="1"/>
</dbReference>
<evidence type="ECO:0000256" key="4">
    <source>
        <dbReference type="SAM" id="SignalP"/>
    </source>
</evidence>
<dbReference type="PANTHER" id="PTHR47254:SF2">
    <property type="entry name" value="COVALENTLY-LINKED CELL WALL PROTEIN"/>
    <property type="match status" value="1"/>
</dbReference>
<dbReference type="Pfam" id="PF00399">
    <property type="entry name" value="PIR"/>
    <property type="match status" value="2"/>
</dbReference>
<dbReference type="OrthoDB" id="5415592at2759"/>
<organism evidence="6 7">
    <name type="scientific">Monilinia fructicola</name>
    <name type="common">Brown rot fungus</name>
    <name type="synonym">Ciboria fructicola</name>
    <dbReference type="NCBI Taxonomy" id="38448"/>
    <lineage>
        <taxon>Eukaryota</taxon>
        <taxon>Fungi</taxon>
        <taxon>Dikarya</taxon>
        <taxon>Ascomycota</taxon>
        <taxon>Pezizomycotina</taxon>
        <taxon>Leotiomycetes</taxon>
        <taxon>Helotiales</taxon>
        <taxon>Sclerotiniaceae</taxon>
        <taxon>Monilinia</taxon>
    </lineage>
</organism>
<name>A0A5M9JW16_MONFR</name>
<dbReference type="Proteomes" id="UP000322873">
    <property type="component" value="Unassembled WGS sequence"/>
</dbReference>
<dbReference type="VEuPathDB" id="FungiDB:MFRU_003g00750"/>
<feature type="compositionally biased region" description="Low complexity" evidence="3">
    <location>
        <begin position="196"/>
        <end position="208"/>
    </location>
</feature>
<dbReference type="GO" id="GO:0031505">
    <property type="term" value="P:fungal-type cell wall organization"/>
    <property type="evidence" value="ECO:0007669"/>
    <property type="project" value="UniProtKB-ARBA"/>
</dbReference>
<keyword evidence="2" id="KW-0677">Repeat</keyword>
<dbReference type="AlphaFoldDB" id="A0A5M9JW16"/>
<evidence type="ECO:0000256" key="2">
    <source>
        <dbReference type="ARBA" id="ARBA00022737"/>
    </source>
</evidence>
<dbReference type="PROSITE" id="PS50256">
    <property type="entry name" value="PIR_REPEAT_2"/>
    <property type="match status" value="4"/>
</dbReference>
<feature type="chain" id="PRO_5024308882" description="Cell wall mannoprotein PIR1-like C-terminal domain-containing protein" evidence="4">
    <location>
        <begin position="18"/>
        <end position="307"/>
    </location>
</feature>
<feature type="domain" description="Cell wall mannoprotein PIR1-like C-terminal" evidence="5">
    <location>
        <begin position="64"/>
        <end position="137"/>
    </location>
</feature>
<accession>A0A5M9JW16</accession>
<sequence length="307" mass="30263">MKTTFAVLVGLASVASAQVTALITPDASAPSGCVTSYPGSFAISAVNTSSLAKRSDLAITLNGGILKDQQGRTGYVASNYQFQFDGPPQTGAIYTGGWSVCSNGSLALGGSAVFYQCLSGTFYNLYTESQGQQCSQILIQTSAHGSAAGTGAVGQYHDGQAAATAPISQIGDGQLQGATSPAGVASITQTSDGQVQAATSTPAPSASISQISDGQIQGATSIASIPQATPATTIATSTSSLAGAVISQIGDGQIQASTATNIIHSSPTNGTYASATAPPSEFTGAASTIQMGGSLAAVAVCIFAALL</sequence>
<protein>
    <recommendedName>
        <fullName evidence="5">Cell wall mannoprotein PIR1-like C-terminal domain-containing protein</fullName>
    </recommendedName>
</protein>
<dbReference type="PANTHER" id="PTHR47254">
    <property type="entry name" value="CELL WALL MANNOPROTEIN CIS3-RELATED"/>
    <property type="match status" value="1"/>
</dbReference>
<evidence type="ECO:0000313" key="6">
    <source>
        <dbReference type="EMBL" id="KAA8572820.1"/>
    </source>
</evidence>
<feature type="region of interest" description="Disordered" evidence="3">
    <location>
        <begin position="172"/>
        <end position="208"/>
    </location>
</feature>
<gene>
    <name evidence="6" type="ORF">EYC84_003392</name>
</gene>
<dbReference type="InterPro" id="IPR054508">
    <property type="entry name" value="PIR1-like_C"/>
</dbReference>
<reference evidence="6 7" key="1">
    <citation type="submission" date="2019-06" db="EMBL/GenBank/DDBJ databases">
        <title>Genome Sequence of the Brown Rot Fungal Pathogen Monilinia fructicola.</title>
        <authorList>
            <person name="De Miccolis Angelini R.M."/>
            <person name="Landi L."/>
            <person name="Abate D."/>
            <person name="Pollastro S."/>
            <person name="Romanazzi G."/>
            <person name="Faretra F."/>
        </authorList>
    </citation>
    <scope>NUCLEOTIDE SEQUENCE [LARGE SCALE GENOMIC DNA]</scope>
    <source>
        <strain evidence="6 7">Mfrc123</strain>
    </source>
</reference>
<evidence type="ECO:0000313" key="7">
    <source>
        <dbReference type="Proteomes" id="UP000322873"/>
    </source>
</evidence>
<evidence type="ECO:0000256" key="1">
    <source>
        <dbReference type="ARBA" id="ARBA00022729"/>
    </source>
</evidence>
<proteinExistence type="predicted"/>
<keyword evidence="7" id="KW-1185">Reference proteome</keyword>
<dbReference type="EMBL" id="VICG01000004">
    <property type="protein sequence ID" value="KAA8572820.1"/>
    <property type="molecule type" value="Genomic_DNA"/>
</dbReference>
<feature type="signal peptide" evidence="4">
    <location>
        <begin position="1"/>
        <end position="17"/>
    </location>
</feature>
<dbReference type="InterPro" id="IPR000420">
    <property type="entry name" value="Yeast_PIR_rpt"/>
</dbReference>
<dbReference type="GO" id="GO:0009277">
    <property type="term" value="C:fungal-type cell wall"/>
    <property type="evidence" value="ECO:0007669"/>
    <property type="project" value="TreeGrafter"/>
</dbReference>
<comment type="caution">
    <text evidence="6">The sequence shown here is derived from an EMBL/GenBank/DDBJ whole genome shotgun (WGS) entry which is preliminary data.</text>
</comment>
<dbReference type="GO" id="GO:0005199">
    <property type="term" value="F:structural constituent of cell wall"/>
    <property type="evidence" value="ECO:0007669"/>
    <property type="project" value="InterPro"/>
</dbReference>